<evidence type="ECO:0008006" key="4">
    <source>
        <dbReference type="Google" id="ProtNLM"/>
    </source>
</evidence>
<proteinExistence type="predicted"/>
<dbReference type="Proteomes" id="UP000248423">
    <property type="component" value="Unassembled WGS sequence"/>
</dbReference>
<evidence type="ECO:0000313" key="3">
    <source>
        <dbReference type="Proteomes" id="UP000248423"/>
    </source>
</evidence>
<dbReference type="VEuPathDB" id="FungiDB:BO78DRAFT_303078"/>
<feature type="region of interest" description="Disordered" evidence="1">
    <location>
        <begin position="1"/>
        <end position="26"/>
    </location>
</feature>
<dbReference type="AlphaFoldDB" id="A0A319EV91"/>
<accession>A0A319EV91</accession>
<gene>
    <name evidence="2" type="ORF">BO78DRAFT_303078</name>
</gene>
<name>A0A319EV91_ASPSB</name>
<feature type="compositionally biased region" description="Basic residues" evidence="1">
    <location>
        <begin position="1"/>
        <end position="12"/>
    </location>
</feature>
<dbReference type="EMBL" id="KZ826317">
    <property type="protein sequence ID" value="PYI11728.1"/>
    <property type="molecule type" value="Genomic_DNA"/>
</dbReference>
<dbReference type="OrthoDB" id="1898716at2759"/>
<protein>
    <recommendedName>
        <fullName evidence="4">MADS-box domain-containing protein</fullName>
    </recommendedName>
</protein>
<keyword evidence="3" id="KW-1185">Reference proteome</keyword>
<reference evidence="2 3" key="1">
    <citation type="submission" date="2018-02" db="EMBL/GenBank/DDBJ databases">
        <title>The genomes of Aspergillus section Nigri reveals drivers in fungal speciation.</title>
        <authorList>
            <consortium name="DOE Joint Genome Institute"/>
            <person name="Vesth T.C."/>
            <person name="Nybo J."/>
            <person name="Theobald S."/>
            <person name="Brandl J."/>
            <person name="Frisvad J.C."/>
            <person name="Nielsen K.F."/>
            <person name="Lyhne E.K."/>
            <person name="Kogle M.E."/>
            <person name="Kuo A."/>
            <person name="Riley R."/>
            <person name="Clum A."/>
            <person name="Nolan M."/>
            <person name="Lipzen A."/>
            <person name="Salamov A."/>
            <person name="Henrissat B."/>
            <person name="Wiebenga A."/>
            <person name="De vries R.P."/>
            <person name="Grigoriev I.V."/>
            <person name="Mortensen U.H."/>
            <person name="Andersen M.R."/>
            <person name="Baker S.E."/>
        </authorList>
    </citation>
    <scope>NUCLEOTIDE SEQUENCE [LARGE SCALE GENOMIC DNA]</scope>
    <source>
        <strain evidence="2 3">CBS 121057</strain>
    </source>
</reference>
<organism evidence="2 3">
    <name type="scientific">Aspergillus sclerotiicarbonarius (strain CBS 121057 / IBT 28362)</name>
    <dbReference type="NCBI Taxonomy" id="1448318"/>
    <lineage>
        <taxon>Eukaryota</taxon>
        <taxon>Fungi</taxon>
        <taxon>Dikarya</taxon>
        <taxon>Ascomycota</taxon>
        <taxon>Pezizomycotina</taxon>
        <taxon>Eurotiomycetes</taxon>
        <taxon>Eurotiomycetidae</taxon>
        <taxon>Eurotiales</taxon>
        <taxon>Aspergillaceae</taxon>
        <taxon>Aspergillus</taxon>
        <taxon>Aspergillus subgen. Circumdati</taxon>
    </lineage>
</organism>
<evidence type="ECO:0000256" key="1">
    <source>
        <dbReference type="SAM" id="MobiDB-lite"/>
    </source>
</evidence>
<sequence>MAQKVQLRKRRRSENTQTKTQQKNRLKKSIFRKAAQYSLEYKSNVFVIIRTRRNSQQFIFNSSISERWLPSILELVSRDHSILQSNYDFNKDRINTIPYQ</sequence>
<evidence type="ECO:0000313" key="2">
    <source>
        <dbReference type="EMBL" id="PYI11728.1"/>
    </source>
</evidence>